<organism evidence="2 3">
    <name type="scientific">Ornithinibacillus hominis</name>
    <dbReference type="NCBI Taxonomy" id="2763055"/>
    <lineage>
        <taxon>Bacteria</taxon>
        <taxon>Bacillati</taxon>
        <taxon>Bacillota</taxon>
        <taxon>Bacilli</taxon>
        <taxon>Bacillales</taxon>
        <taxon>Bacillaceae</taxon>
        <taxon>Ornithinibacillus</taxon>
    </lineage>
</organism>
<dbReference type="EMBL" id="JACOOL010000016">
    <property type="protein sequence ID" value="MBC5638483.1"/>
    <property type="molecule type" value="Genomic_DNA"/>
</dbReference>
<accession>A0A923RKU9</accession>
<evidence type="ECO:0000313" key="3">
    <source>
        <dbReference type="Proteomes" id="UP000637359"/>
    </source>
</evidence>
<keyword evidence="1" id="KW-0812">Transmembrane</keyword>
<gene>
    <name evidence="2" type="ORF">H8S33_17035</name>
</gene>
<sequence length="71" mass="7998">MVAENNSSTKFTVFATFFNCLLFIVSVVGIFYVAFLENQDVNKSLFYITFGLLTLSFGGRFILNILSLRKG</sequence>
<keyword evidence="1" id="KW-1133">Transmembrane helix</keyword>
<dbReference type="RefSeq" id="WP_186871189.1">
    <property type="nucleotide sequence ID" value="NZ_JACOOL010000016.1"/>
</dbReference>
<keyword evidence="1" id="KW-0472">Membrane</keyword>
<name>A0A923RKU9_9BACI</name>
<evidence type="ECO:0000313" key="2">
    <source>
        <dbReference type="EMBL" id="MBC5638483.1"/>
    </source>
</evidence>
<dbReference type="Proteomes" id="UP000637359">
    <property type="component" value="Unassembled WGS sequence"/>
</dbReference>
<comment type="caution">
    <text evidence="2">The sequence shown here is derived from an EMBL/GenBank/DDBJ whole genome shotgun (WGS) entry which is preliminary data.</text>
</comment>
<reference evidence="2" key="1">
    <citation type="submission" date="2020-08" db="EMBL/GenBank/DDBJ databases">
        <title>Genome public.</title>
        <authorList>
            <person name="Liu C."/>
            <person name="Sun Q."/>
        </authorList>
    </citation>
    <scope>NUCLEOTIDE SEQUENCE</scope>
    <source>
        <strain evidence="2">BX22</strain>
    </source>
</reference>
<feature type="transmembrane region" description="Helical" evidence="1">
    <location>
        <begin position="45"/>
        <end position="66"/>
    </location>
</feature>
<keyword evidence="3" id="KW-1185">Reference proteome</keyword>
<feature type="transmembrane region" description="Helical" evidence="1">
    <location>
        <begin position="12"/>
        <end position="33"/>
    </location>
</feature>
<evidence type="ECO:0000256" key="1">
    <source>
        <dbReference type="SAM" id="Phobius"/>
    </source>
</evidence>
<protein>
    <submittedName>
        <fullName evidence="2">Uncharacterized protein</fullName>
    </submittedName>
</protein>
<dbReference type="AlphaFoldDB" id="A0A923RKU9"/>
<proteinExistence type="predicted"/>